<dbReference type="AlphaFoldDB" id="A0A378TQI4"/>
<organism evidence="2 3">
    <name type="scientific">Moraxella lacunata</name>
    <dbReference type="NCBI Taxonomy" id="477"/>
    <lineage>
        <taxon>Bacteria</taxon>
        <taxon>Pseudomonadati</taxon>
        <taxon>Pseudomonadota</taxon>
        <taxon>Gammaproteobacteria</taxon>
        <taxon>Moraxellales</taxon>
        <taxon>Moraxellaceae</taxon>
        <taxon>Moraxella</taxon>
    </lineage>
</organism>
<keyword evidence="1" id="KW-0472">Membrane</keyword>
<feature type="transmembrane region" description="Helical" evidence="1">
    <location>
        <begin position="7"/>
        <end position="27"/>
    </location>
</feature>
<dbReference type="EMBL" id="UGQU01000002">
    <property type="protein sequence ID" value="STZ62977.1"/>
    <property type="molecule type" value="Genomic_DNA"/>
</dbReference>
<evidence type="ECO:0000313" key="2">
    <source>
        <dbReference type="EMBL" id="STZ62977.1"/>
    </source>
</evidence>
<protein>
    <submittedName>
        <fullName evidence="2">Uncharacterized protein</fullName>
    </submittedName>
</protein>
<evidence type="ECO:0000256" key="1">
    <source>
        <dbReference type="SAM" id="Phobius"/>
    </source>
</evidence>
<reference evidence="2 3" key="1">
    <citation type="submission" date="2018-06" db="EMBL/GenBank/DDBJ databases">
        <authorList>
            <consortium name="Pathogen Informatics"/>
            <person name="Doyle S."/>
        </authorList>
    </citation>
    <scope>NUCLEOTIDE SEQUENCE [LARGE SCALE GENOMIC DNA]</scope>
    <source>
        <strain evidence="2 3">NCTC10359</strain>
    </source>
</reference>
<feature type="transmembrane region" description="Helical" evidence="1">
    <location>
        <begin position="47"/>
        <end position="69"/>
    </location>
</feature>
<proteinExistence type="predicted"/>
<accession>A0A378TQI4</accession>
<sequence length="99" mass="11522">MMRYLKYVAMLSPWILYLGYCCYEYFVSDNSLLDTFVASLTGLFVPFFIAPTGVMALILLSFMAIVPFIKWQYKEWLFALISGLYVFLIYFSFTLIASV</sequence>
<feature type="transmembrane region" description="Helical" evidence="1">
    <location>
        <begin position="76"/>
        <end position="97"/>
    </location>
</feature>
<keyword evidence="1" id="KW-1133">Transmembrane helix</keyword>
<evidence type="ECO:0000313" key="3">
    <source>
        <dbReference type="Proteomes" id="UP000254437"/>
    </source>
</evidence>
<keyword evidence="1" id="KW-0812">Transmembrane</keyword>
<dbReference type="Proteomes" id="UP000254437">
    <property type="component" value="Unassembled WGS sequence"/>
</dbReference>
<name>A0A378TQI4_MORLA</name>
<gene>
    <name evidence="2" type="ORF">NCTC10359_01388</name>
</gene>